<dbReference type="PANTHER" id="PTHR11803:SF58">
    <property type="entry name" value="PROTEIN HMF1-RELATED"/>
    <property type="match status" value="1"/>
</dbReference>
<name>A0ABU2PP85_9ACTN</name>
<keyword evidence="4" id="KW-1185">Reference proteome</keyword>
<evidence type="ECO:0000313" key="4">
    <source>
        <dbReference type="Proteomes" id="UP001183881"/>
    </source>
</evidence>
<dbReference type="SUPFAM" id="SSF55298">
    <property type="entry name" value="YjgF-like"/>
    <property type="match status" value="1"/>
</dbReference>
<dbReference type="Proteomes" id="UP001183881">
    <property type="component" value="Unassembled WGS sequence"/>
</dbReference>
<evidence type="ECO:0000313" key="3">
    <source>
        <dbReference type="EMBL" id="MDT0393652.1"/>
    </source>
</evidence>
<dbReference type="RefSeq" id="WP_311641094.1">
    <property type="nucleotide sequence ID" value="NZ_JAVRFA010000002.1"/>
</dbReference>
<comment type="caution">
    <text evidence="3">The sequence shown here is derived from an EMBL/GenBank/DDBJ whole genome shotgun (WGS) entry which is preliminary data.</text>
</comment>
<dbReference type="CDD" id="cd00448">
    <property type="entry name" value="YjgF_YER057c_UK114_family"/>
    <property type="match status" value="1"/>
</dbReference>
<sequence>MTVVEFEDGTTGQLSGDFRRRKADSGPERNPTDCHPPERGALMNSFPHFRPTVNAGDLVAISGQIGLADGRLVDGGAAEQTEQTLANLLTVLETAGLAASDVVKVNIYLTTMEDYAAFNERYNAFFGSEAPPARTCVAVHELPFGALVELEAWARRG</sequence>
<protein>
    <submittedName>
        <fullName evidence="3">RidA family protein</fullName>
        <ecNumber evidence="3">3.5.-.-</ecNumber>
    </submittedName>
</protein>
<dbReference type="GO" id="GO:0016787">
    <property type="term" value="F:hydrolase activity"/>
    <property type="evidence" value="ECO:0007669"/>
    <property type="project" value="UniProtKB-KW"/>
</dbReference>
<dbReference type="InterPro" id="IPR006175">
    <property type="entry name" value="YjgF/YER057c/UK114"/>
</dbReference>
<proteinExistence type="inferred from homology"/>
<evidence type="ECO:0000256" key="1">
    <source>
        <dbReference type="ARBA" id="ARBA00010552"/>
    </source>
</evidence>
<dbReference type="EMBL" id="JAVRFA010000002">
    <property type="protein sequence ID" value="MDT0393652.1"/>
    <property type="molecule type" value="Genomic_DNA"/>
</dbReference>
<reference evidence="4" key="1">
    <citation type="submission" date="2023-07" db="EMBL/GenBank/DDBJ databases">
        <title>30 novel species of actinomycetes from the DSMZ collection.</title>
        <authorList>
            <person name="Nouioui I."/>
        </authorList>
    </citation>
    <scope>NUCLEOTIDE SEQUENCE [LARGE SCALE GENOMIC DNA]</scope>
    <source>
        <strain evidence="4">DSM 41636</strain>
    </source>
</reference>
<dbReference type="PANTHER" id="PTHR11803">
    <property type="entry name" value="2-IMINOBUTANOATE/2-IMINOPROPANOATE DEAMINASE RIDA"/>
    <property type="match status" value="1"/>
</dbReference>
<gene>
    <name evidence="3" type="ORF">RM705_02850</name>
</gene>
<dbReference type="InterPro" id="IPR035959">
    <property type="entry name" value="RutC-like_sf"/>
</dbReference>
<feature type="compositionally biased region" description="Basic and acidic residues" evidence="2">
    <location>
        <begin position="23"/>
        <end position="38"/>
    </location>
</feature>
<organism evidence="3 4">
    <name type="scientific">Streptomyces edwardsiae</name>
    <dbReference type="NCBI Taxonomy" id="3075527"/>
    <lineage>
        <taxon>Bacteria</taxon>
        <taxon>Bacillati</taxon>
        <taxon>Actinomycetota</taxon>
        <taxon>Actinomycetes</taxon>
        <taxon>Kitasatosporales</taxon>
        <taxon>Streptomycetaceae</taxon>
        <taxon>Streptomyces</taxon>
    </lineage>
</organism>
<accession>A0ABU2PP85</accession>
<evidence type="ECO:0000256" key="2">
    <source>
        <dbReference type="SAM" id="MobiDB-lite"/>
    </source>
</evidence>
<comment type="similarity">
    <text evidence="1">Belongs to the RutC family.</text>
</comment>
<feature type="region of interest" description="Disordered" evidence="2">
    <location>
        <begin position="1"/>
        <end position="38"/>
    </location>
</feature>
<dbReference type="Pfam" id="PF01042">
    <property type="entry name" value="Ribonuc_L-PSP"/>
    <property type="match status" value="1"/>
</dbReference>
<keyword evidence="3" id="KW-0378">Hydrolase</keyword>
<dbReference type="Gene3D" id="3.30.1330.40">
    <property type="entry name" value="RutC-like"/>
    <property type="match status" value="1"/>
</dbReference>
<dbReference type="EC" id="3.5.-.-" evidence="3"/>